<evidence type="ECO:0000259" key="14">
    <source>
        <dbReference type="PROSITE" id="PS50862"/>
    </source>
</evidence>
<dbReference type="PROSITE" id="PS50862">
    <property type="entry name" value="AA_TRNA_LIGASE_II"/>
    <property type="match status" value="1"/>
</dbReference>
<dbReference type="InterPro" id="IPR036621">
    <property type="entry name" value="Anticodon-bd_dom_sf"/>
</dbReference>
<dbReference type="InterPro" id="IPR018163">
    <property type="entry name" value="Thr/Ala-tRNA-synth_IIc_edit"/>
</dbReference>
<dbReference type="CDD" id="cd01667">
    <property type="entry name" value="TGS_ThrRS"/>
    <property type="match status" value="1"/>
</dbReference>
<dbReference type="Pfam" id="PF03129">
    <property type="entry name" value="HGTP_anticodon"/>
    <property type="match status" value="1"/>
</dbReference>
<evidence type="ECO:0000256" key="7">
    <source>
        <dbReference type="ARBA" id="ARBA00022833"/>
    </source>
</evidence>
<name>A0ABU6MPA0_9BACI</name>
<dbReference type="NCBIfam" id="TIGR00418">
    <property type="entry name" value="thrS"/>
    <property type="match status" value="1"/>
</dbReference>
<dbReference type="SUPFAM" id="SSF55681">
    <property type="entry name" value="Class II aaRS and biotin synthetases"/>
    <property type="match status" value="1"/>
</dbReference>
<dbReference type="InterPro" id="IPR012675">
    <property type="entry name" value="Beta-grasp_dom_sf"/>
</dbReference>
<feature type="binding site" evidence="13">
    <location>
        <position position="336"/>
    </location>
    <ligand>
        <name>Zn(2+)</name>
        <dbReference type="ChEBI" id="CHEBI:29105"/>
        <note>catalytic</note>
    </ligand>
</feature>
<evidence type="ECO:0000259" key="15">
    <source>
        <dbReference type="PROSITE" id="PS51880"/>
    </source>
</evidence>
<dbReference type="EC" id="6.1.1.3" evidence="13"/>
<comment type="catalytic activity">
    <reaction evidence="12 13">
        <text>tRNA(Thr) + L-threonine + ATP = L-threonyl-tRNA(Thr) + AMP + diphosphate + H(+)</text>
        <dbReference type="Rhea" id="RHEA:24624"/>
        <dbReference type="Rhea" id="RHEA-COMP:9670"/>
        <dbReference type="Rhea" id="RHEA-COMP:9704"/>
        <dbReference type="ChEBI" id="CHEBI:15378"/>
        <dbReference type="ChEBI" id="CHEBI:30616"/>
        <dbReference type="ChEBI" id="CHEBI:33019"/>
        <dbReference type="ChEBI" id="CHEBI:57926"/>
        <dbReference type="ChEBI" id="CHEBI:78442"/>
        <dbReference type="ChEBI" id="CHEBI:78534"/>
        <dbReference type="ChEBI" id="CHEBI:456215"/>
        <dbReference type="EC" id="6.1.1.3"/>
    </reaction>
</comment>
<dbReference type="Pfam" id="PF07973">
    <property type="entry name" value="tRNA_SAD"/>
    <property type="match status" value="1"/>
</dbReference>
<keyword evidence="7 13" id="KW-0862">Zinc</keyword>
<feature type="binding site" evidence="13">
    <location>
        <position position="517"/>
    </location>
    <ligand>
        <name>Zn(2+)</name>
        <dbReference type="ChEBI" id="CHEBI:29105"/>
        <note>catalytic</note>
    </ligand>
</feature>
<reference evidence="16 17" key="1">
    <citation type="submission" date="2023-03" db="EMBL/GenBank/DDBJ databases">
        <title>Bacillus Genome Sequencing.</title>
        <authorList>
            <person name="Dunlap C."/>
        </authorList>
    </citation>
    <scope>NUCLEOTIDE SEQUENCE [LARGE SCALE GENOMIC DNA]</scope>
    <source>
        <strain evidence="16 17">B-23453</strain>
    </source>
</reference>
<dbReference type="Pfam" id="PF00587">
    <property type="entry name" value="tRNA-synt_2b"/>
    <property type="match status" value="1"/>
</dbReference>
<dbReference type="SUPFAM" id="SSF52954">
    <property type="entry name" value="Class II aaRS ABD-related"/>
    <property type="match status" value="1"/>
</dbReference>
<dbReference type="InterPro" id="IPR045864">
    <property type="entry name" value="aa-tRNA-synth_II/BPL/LPL"/>
</dbReference>
<keyword evidence="4 13" id="KW-0436">Ligase</keyword>
<comment type="subunit">
    <text evidence="13">Homodimer.</text>
</comment>
<feature type="domain" description="TGS" evidence="15">
    <location>
        <begin position="1"/>
        <end position="64"/>
    </location>
</feature>
<keyword evidence="10 13" id="KW-0648">Protein biosynthesis</keyword>
<proteinExistence type="inferred from homology"/>
<keyword evidence="2 13" id="KW-0963">Cytoplasm</keyword>
<comment type="subcellular location">
    <subcellularLocation>
        <location evidence="13">Cytoplasm</location>
    </subcellularLocation>
</comment>
<evidence type="ECO:0000256" key="3">
    <source>
        <dbReference type="ARBA" id="ARBA00022555"/>
    </source>
</evidence>
<keyword evidence="17" id="KW-1185">Reference proteome</keyword>
<comment type="caution">
    <text evidence="13">Lacks conserved residue(s) required for the propagation of feature annotation.</text>
</comment>
<dbReference type="RefSeq" id="WP_066261654.1">
    <property type="nucleotide sequence ID" value="NZ_JARMAB010000026.1"/>
</dbReference>
<dbReference type="Gene3D" id="3.10.20.30">
    <property type="match status" value="1"/>
</dbReference>
<dbReference type="InterPro" id="IPR004095">
    <property type="entry name" value="TGS"/>
</dbReference>
<dbReference type="PANTHER" id="PTHR11451:SF56">
    <property type="entry name" value="THREONINE--TRNA LIGASE 1"/>
    <property type="match status" value="1"/>
</dbReference>
<evidence type="ECO:0000256" key="6">
    <source>
        <dbReference type="ARBA" id="ARBA00022741"/>
    </source>
</evidence>
<dbReference type="Gene3D" id="3.30.980.10">
    <property type="entry name" value="Threonyl-trna Synthetase, Chain A, domain 2"/>
    <property type="match status" value="1"/>
</dbReference>
<comment type="cofactor">
    <cofactor evidence="13">
        <name>Zn(2+)</name>
        <dbReference type="ChEBI" id="CHEBI:29105"/>
    </cofactor>
    <text evidence="13">Binds 1 zinc ion per subunit.</text>
</comment>
<dbReference type="SUPFAM" id="SSF55186">
    <property type="entry name" value="ThrRS/AlaRS common domain"/>
    <property type="match status" value="1"/>
</dbReference>
<sequence length="641" mass="73954">MSDVLKMTFPDGAIKEFPQGTTTEDIAASISPGLKKKAIAGKLNGQLVDLRRSLEEGGSIEIVTPDHQDALEVLRHSTAHLMAQAVKRLYGNVKLGVGPVIDGGFYYDMDLEVSITPEDLPKIEKEMKKIVNENLEVVRKEVSREEAKQLFAGDEYKQELIDAIPADEKVTIYEQGEFFDLCRGVHVPSTGKIKEFKLLSIAGAYWRGDSNKKMLQRVYGTAFFKKEELEAHLKFLEEAKERDHRKIGKELGLFMNSQQVGQGLPLWLPKGATIRRTIERYIVDKEERLGYSHVYTPIMANVELYKTSGHWDHYHEDMFPVMDLDNEQMVLRPMNCPHHMMIYKNAIHSYRELPIRIAELGLMHRYEMSGALAGLQRVRGMTLNDAHVFVRPDQIKDEFIRVVNLILEVYKDFDINDYTFRLSYRDPEDKEKYFDDDEMWNKAQSMLKEAMDEIGLNYYEAEGEAAFYGPKLDVQVRTALGKDETLSTVQLDFLLPERFDLTYVGEDGKPHRPVVIHRGVVSTMERFVAFLIEEYKGAFPTWLAPVQVEVIPVSNEAHYDYAKEIQEKLQREGFRVELDNRDEKMGYKIREAQMQKIPYMLVVGDNEMQEKAVNVRKYGEQKSETISFDDFLAALQKEVKR</sequence>
<gene>
    <name evidence="13 16" type="primary">thrS</name>
    <name evidence="16" type="ORF">P4T90_17640</name>
</gene>
<feature type="binding site" evidence="13">
    <location>
        <position position="387"/>
    </location>
    <ligand>
        <name>Zn(2+)</name>
        <dbReference type="ChEBI" id="CHEBI:29105"/>
        <note>catalytic</note>
    </ligand>
</feature>
<keyword evidence="8 13" id="KW-0067">ATP-binding</keyword>
<evidence type="ECO:0000256" key="4">
    <source>
        <dbReference type="ARBA" id="ARBA00022598"/>
    </source>
</evidence>
<organism evidence="16 17">
    <name type="scientific">Heyndrickxia acidicola</name>
    <dbReference type="NCBI Taxonomy" id="209389"/>
    <lineage>
        <taxon>Bacteria</taxon>
        <taxon>Bacillati</taxon>
        <taxon>Bacillota</taxon>
        <taxon>Bacilli</taxon>
        <taxon>Bacillales</taxon>
        <taxon>Bacillaceae</taxon>
        <taxon>Heyndrickxia</taxon>
    </lineage>
</organism>
<dbReference type="Gene3D" id="3.40.50.800">
    <property type="entry name" value="Anticodon-binding domain"/>
    <property type="match status" value="1"/>
</dbReference>
<evidence type="ECO:0000256" key="12">
    <source>
        <dbReference type="ARBA" id="ARBA00049515"/>
    </source>
</evidence>
<evidence type="ECO:0000256" key="10">
    <source>
        <dbReference type="ARBA" id="ARBA00022917"/>
    </source>
</evidence>
<keyword evidence="3 13" id="KW-0820">tRNA-binding</keyword>
<dbReference type="Proteomes" id="UP001341444">
    <property type="component" value="Unassembled WGS sequence"/>
</dbReference>
<dbReference type="SMART" id="SM00863">
    <property type="entry name" value="tRNA_SAD"/>
    <property type="match status" value="1"/>
</dbReference>
<dbReference type="InterPro" id="IPR033728">
    <property type="entry name" value="ThrRS_core"/>
</dbReference>
<dbReference type="CDD" id="cd00771">
    <property type="entry name" value="ThrRS_core"/>
    <property type="match status" value="1"/>
</dbReference>
<evidence type="ECO:0000256" key="8">
    <source>
        <dbReference type="ARBA" id="ARBA00022840"/>
    </source>
</evidence>
<evidence type="ECO:0000256" key="5">
    <source>
        <dbReference type="ARBA" id="ARBA00022723"/>
    </source>
</evidence>
<keyword evidence="11 13" id="KW-0030">Aminoacyl-tRNA synthetase</keyword>
<dbReference type="InterPro" id="IPR002320">
    <property type="entry name" value="Thr-tRNA-ligase_IIa"/>
</dbReference>
<dbReference type="InterPro" id="IPR002314">
    <property type="entry name" value="aa-tRNA-synt_IIb"/>
</dbReference>
<evidence type="ECO:0000313" key="16">
    <source>
        <dbReference type="EMBL" id="MED1204870.1"/>
    </source>
</evidence>
<evidence type="ECO:0000313" key="17">
    <source>
        <dbReference type="Proteomes" id="UP001341444"/>
    </source>
</evidence>
<dbReference type="Gene3D" id="3.30.930.10">
    <property type="entry name" value="Bira Bifunctional Protein, Domain 2"/>
    <property type="match status" value="1"/>
</dbReference>
<dbReference type="PANTHER" id="PTHR11451">
    <property type="entry name" value="THREONINE-TRNA LIGASE"/>
    <property type="match status" value="1"/>
</dbReference>
<evidence type="ECO:0000256" key="1">
    <source>
        <dbReference type="ARBA" id="ARBA00008226"/>
    </source>
</evidence>
<dbReference type="PROSITE" id="PS51880">
    <property type="entry name" value="TGS"/>
    <property type="match status" value="1"/>
</dbReference>
<evidence type="ECO:0000256" key="13">
    <source>
        <dbReference type="HAMAP-Rule" id="MF_00184"/>
    </source>
</evidence>
<dbReference type="InterPro" id="IPR006195">
    <property type="entry name" value="aa-tRNA-synth_II"/>
</dbReference>
<dbReference type="InterPro" id="IPR012947">
    <property type="entry name" value="tRNA_SAD"/>
</dbReference>
<comment type="caution">
    <text evidence="16">The sequence shown here is derived from an EMBL/GenBank/DDBJ whole genome shotgun (WGS) entry which is preliminary data.</text>
</comment>
<evidence type="ECO:0000256" key="2">
    <source>
        <dbReference type="ARBA" id="ARBA00022490"/>
    </source>
</evidence>
<dbReference type="EMBL" id="JARMAB010000026">
    <property type="protein sequence ID" value="MED1204870.1"/>
    <property type="molecule type" value="Genomic_DNA"/>
</dbReference>
<dbReference type="InterPro" id="IPR047246">
    <property type="entry name" value="ThrRS_anticodon"/>
</dbReference>
<dbReference type="PRINTS" id="PR01047">
    <property type="entry name" value="TRNASYNTHTHR"/>
</dbReference>
<comment type="similarity">
    <text evidence="1 13">Belongs to the class-II aminoacyl-tRNA synthetase family.</text>
</comment>
<keyword evidence="5 13" id="KW-0479">Metal-binding</keyword>
<protein>
    <recommendedName>
        <fullName evidence="13">Threonine--tRNA ligase</fullName>
        <ecNumber evidence="13">6.1.1.3</ecNumber>
    </recommendedName>
    <alternativeName>
        <fullName evidence="13">Threonyl-tRNA synthetase</fullName>
        <shortName evidence="13">ThrRS</shortName>
    </alternativeName>
</protein>
<evidence type="ECO:0000256" key="9">
    <source>
        <dbReference type="ARBA" id="ARBA00022884"/>
    </source>
</evidence>
<keyword evidence="6 13" id="KW-0547">Nucleotide-binding</keyword>
<dbReference type="InterPro" id="IPR004154">
    <property type="entry name" value="Anticodon-bd"/>
</dbReference>
<dbReference type="InterPro" id="IPR012676">
    <property type="entry name" value="TGS-like"/>
</dbReference>
<dbReference type="CDD" id="cd00860">
    <property type="entry name" value="ThrRS_anticodon"/>
    <property type="match status" value="1"/>
</dbReference>
<dbReference type="SUPFAM" id="SSF81271">
    <property type="entry name" value="TGS-like"/>
    <property type="match status" value="1"/>
</dbReference>
<dbReference type="Pfam" id="PF02824">
    <property type="entry name" value="TGS"/>
    <property type="match status" value="1"/>
</dbReference>
<dbReference type="HAMAP" id="MF_00184">
    <property type="entry name" value="Thr_tRNA_synth"/>
    <property type="match status" value="1"/>
</dbReference>
<accession>A0ABU6MPA0</accession>
<dbReference type="Gene3D" id="3.30.54.20">
    <property type="match status" value="1"/>
</dbReference>
<evidence type="ECO:0000256" key="11">
    <source>
        <dbReference type="ARBA" id="ARBA00023146"/>
    </source>
</evidence>
<dbReference type="GO" id="GO:0004829">
    <property type="term" value="F:threonine-tRNA ligase activity"/>
    <property type="evidence" value="ECO:0007669"/>
    <property type="project" value="UniProtKB-EC"/>
</dbReference>
<feature type="domain" description="Aminoacyl-transfer RNA synthetases class-II family profile" evidence="14">
    <location>
        <begin position="243"/>
        <end position="540"/>
    </location>
</feature>
<keyword evidence="9 13" id="KW-0694">RNA-binding</keyword>